<dbReference type="AlphaFoldDB" id="E8N6C1"/>
<feature type="domain" description="RNB" evidence="1">
    <location>
        <begin position="231"/>
        <end position="504"/>
    </location>
</feature>
<dbReference type="Gene3D" id="2.40.50.140">
    <property type="entry name" value="Nucleic acid-binding proteins"/>
    <property type="match status" value="1"/>
</dbReference>
<dbReference type="GO" id="GO:0006402">
    <property type="term" value="P:mRNA catabolic process"/>
    <property type="evidence" value="ECO:0007669"/>
    <property type="project" value="TreeGrafter"/>
</dbReference>
<dbReference type="GO" id="GO:0000175">
    <property type="term" value="F:3'-5'-RNA exonuclease activity"/>
    <property type="evidence" value="ECO:0007669"/>
    <property type="project" value="TreeGrafter"/>
</dbReference>
<organism evidence="2 3">
    <name type="scientific">Anaerolinea thermophila (strain DSM 14523 / JCM 11388 / NBRC 100420 / UNI-1)</name>
    <dbReference type="NCBI Taxonomy" id="926569"/>
    <lineage>
        <taxon>Bacteria</taxon>
        <taxon>Bacillati</taxon>
        <taxon>Chloroflexota</taxon>
        <taxon>Anaerolineae</taxon>
        <taxon>Anaerolineales</taxon>
        <taxon>Anaerolineaceae</taxon>
        <taxon>Anaerolinea</taxon>
    </lineage>
</organism>
<protein>
    <submittedName>
        <fullName evidence="2">Ribonuclease</fullName>
    </submittedName>
</protein>
<dbReference type="InterPro" id="IPR050180">
    <property type="entry name" value="RNR_Ribonuclease"/>
</dbReference>
<dbReference type="InterPro" id="IPR012340">
    <property type="entry name" value="NA-bd_OB-fold"/>
</dbReference>
<dbReference type="InterPro" id="IPR001900">
    <property type="entry name" value="RNase_II/R"/>
</dbReference>
<dbReference type="SUPFAM" id="SSF50249">
    <property type="entry name" value="Nucleic acid-binding proteins"/>
    <property type="match status" value="2"/>
</dbReference>
<dbReference type="EMBL" id="AP012029">
    <property type="protein sequence ID" value="BAJ63985.1"/>
    <property type="molecule type" value="Genomic_DNA"/>
</dbReference>
<dbReference type="InParanoid" id="E8N6C1"/>
<evidence type="ECO:0000313" key="2">
    <source>
        <dbReference type="EMBL" id="BAJ63985.1"/>
    </source>
</evidence>
<accession>E8N6C1</accession>
<dbReference type="eggNOG" id="COG0557">
    <property type="taxonomic scope" value="Bacteria"/>
</dbReference>
<dbReference type="KEGG" id="atm:ANT_19590"/>
<dbReference type="SMART" id="SM00955">
    <property type="entry name" value="RNB"/>
    <property type="match status" value="1"/>
</dbReference>
<dbReference type="PANTHER" id="PTHR23355">
    <property type="entry name" value="RIBONUCLEASE"/>
    <property type="match status" value="1"/>
</dbReference>
<dbReference type="GO" id="GO:0003723">
    <property type="term" value="F:RNA binding"/>
    <property type="evidence" value="ECO:0007669"/>
    <property type="project" value="InterPro"/>
</dbReference>
<dbReference type="GO" id="GO:0000932">
    <property type="term" value="C:P-body"/>
    <property type="evidence" value="ECO:0007669"/>
    <property type="project" value="TreeGrafter"/>
</dbReference>
<dbReference type="Pfam" id="PF23161">
    <property type="entry name" value="HTH_RNase_II"/>
    <property type="match status" value="1"/>
</dbReference>
<dbReference type="InterPro" id="IPR056404">
    <property type="entry name" value="HTH_RNase_II"/>
</dbReference>
<name>E8N6C1_ANATU</name>
<keyword evidence="3" id="KW-1185">Reference proteome</keyword>
<sequence>MFMHSVQIGALVVFRQEPARVIRVGERWEIELASGEVQRVRPKDVVVLHPGPLQDFKELQKPASGDLQGAWQILTGMTTTLAELSELAFGAYTPQTAWEVWKNVMEGKFFKGTPEAIQVLSEKEVKEKEEQERARQKAEEEWQAFLFRINQKLYVEQDVRYLKEIEQFACGLMKRSRALQDLKRAETPENAHQLLLEVGYWKETYNPYPRRFQVPLQVPVYPLPGLPEEPRKDLTHLLSFAIDDAGSEVPDDAISFDEGRIWVHIADPAALILPDTQADREARARGESLHLPEGTVHMLSEDAISKFGLGKQEISPALSIGICLSPSGEIQNVEIVPSRVRVSRLTYQNAEVLMDAPLFSEIEKWLGFHREARLRHGAVELDLPEVRVKVDEHQKVEIQPVLSLRSRRMVEEAMLLAGTAIAQWCIERNVPVPFTIQEAPEQRVSGDTLADMYAMRRWMKRSQYRSAPAEHAGLGLKFYVQGTSPLRRYLDLVVHQQIRSFLRGEKLLSEQDILERIGEVEVLLPSLRQAEILSEKHWTLVYLLQNPHWSGMAQVVDLRPSGVVVLIPELAWETTLPSSHGLVKNQPVKVECVDVNLPRLEAHFRLLP</sequence>
<dbReference type="Pfam" id="PF00773">
    <property type="entry name" value="RNB"/>
    <property type="match status" value="1"/>
</dbReference>
<dbReference type="Gene3D" id="1.10.10.10">
    <property type="entry name" value="Winged helix-like DNA-binding domain superfamily/Winged helix DNA-binding domain"/>
    <property type="match status" value="1"/>
</dbReference>
<dbReference type="PANTHER" id="PTHR23355:SF42">
    <property type="entry name" value="RIBONUCLEASE II, CHLOROPLASTIC_MITOCHONDRIAL"/>
    <property type="match status" value="1"/>
</dbReference>
<dbReference type="STRING" id="926569.ANT_19590"/>
<proteinExistence type="predicted"/>
<reference evidence="2 3" key="1">
    <citation type="submission" date="2010-12" db="EMBL/GenBank/DDBJ databases">
        <title>Whole genome sequence of Anaerolinea thermophila UNI-1.</title>
        <authorList>
            <person name="Narita-Yamada S."/>
            <person name="Kishi E."/>
            <person name="Watanabe Y."/>
            <person name="Takasaki K."/>
            <person name="Ankai A."/>
            <person name="Oguchi A."/>
            <person name="Fukui S."/>
            <person name="Takahashi M."/>
            <person name="Yashiro I."/>
            <person name="Hosoyama A."/>
            <person name="Sekiguchi Y."/>
            <person name="Hanada S."/>
            <person name="Fujita N."/>
        </authorList>
    </citation>
    <scope>NUCLEOTIDE SEQUENCE [LARGE SCALE GENOMIC DNA]</scope>
    <source>
        <strain evidence="3">DSM 14523 / JCM 11388 / NBRC 100420 / UNI-1</strain>
    </source>
</reference>
<gene>
    <name evidence="2" type="ordered locus">ANT_19590</name>
</gene>
<dbReference type="InterPro" id="IPR036388">
    <property type="entry name" value="WH-like_DNA-bd_sf"/>
</dbReference>
<dbReference type="Proteomes" id="UP000008922">
    <property type="component" value="Chromosome"/>
</dbReference>
<evidence type="ECO:0000259" key="1">
    <source>
        <dbReference type="SMART" id="SM00955"/>
    </source>
</evidence>
<dbReference type="HOGENOM" id="CLU_015903_2_0_0"/>
<evidence type="ECO:0000313" key="3">
    <source>
        <dbReference type="Proteomes" id="UP000008922"/>
    </source>
</evidence>